<dbReference type="EMBL" id="BART01037140">
    <property type="protein sequence ID" value="GAH05748.1"/>
    <property type="molecule type" value="Genomic_DNA"/>
</dbReference>
<organism evidence="2">
    <name type="scientific">marine sediment metagenome</name>
    <dbReference type="NCBI Taxonomy" id="412755"/>
    <lineage>
        <taxon>unclassified sequences</taxon>
        <taxon>metagenomes</taxon>
        <taxon>ecological metagenomes</taxon>
    </lineage>
</organism>
<dbReference type="InterPro" id="IPR018445">
    <property type="entry name" value="Put_Phosphate_transp_reg"/>
</dbReference>
<gene>
    <name evidence="2" type="ORF">S01H4_62292</name>
</gene>
<dbReference type="Gene3D" id="1.20.58.220">
    <property type="entry name" value="Phosphate transport system protein phou homolog 2, domain 2"/>
    <property type="match status" value="1"/>
</dbReference>
<comment type="similarity">
    <text evidence="1">Belongs to the UPF0111 family.</text>
</comment>
<evidence type="ECO:0008006" key="3">
    <source>
        <dbReference type="Google" id="ProtNLM"/>
    </source>
</evidence>
<protein>
    <recommendedName>
        <fullName evidence="3">PhoU domain-containing protein</fullName>
    </recommendedName>
</protein>
<dbReference type="AlphaFoldDB" id="X1EAQ1"/>
<feature type="non-terminal residue" evidence="2">
    <location>
        <position position="1"/>
    </location>
</feature>
<name>X1EAQ1_9ZZZZ</name>
<reference evidence="2" key="1">
    <citation type="journal article" date="2014" name="Front. Microbiol.">
        <title>High frequency of phylogenetically diverse reductive dehalogenase-homologous genes in deep subseafloor sedimentary metagenomes.</title>
        <authorList>
            <person name="Kawai M."/>
            <person name="Futagami T."/>
            <person name="Toyoda A."/>
            <person name="Takaki Y."/>
            <person name="Nishi S."/>
            <person name="Hori S."/>
            <person name="Arai W."/>
            <person name="Tsubouchi T."/>
            <person name="Morono Y."/>
            <person name="Uchiyama I."/>
            <person name="Ito T."/>
            <person name="Fujiyama A."/>
            <person name="Inagaki F."/>
            <person name="Takami H."/>
        </authorList>
    </citation>
    <scope>NUCLEOTIDE SEQUENCE</scope>
    <source>
        <strain evidence="2">Expedition CK06-06</strain>
    </source>
</reference>
<accession>X1EAQ1</accession>
<comment type="caution">
    <text evidence="2">The sequence shown here is derived from an EMBL/GenBank/DDBJ whole genome shotgun (WGS) entry which is preliminary data.</text>
</comment>
<sequence>KRLDDVANCANGVGRRMATIPMTFWEQSSPETLDLISEMMRITVECGDYLDKIVIDLLGDRTNVKEYNNRINKLEHDVDVLNIKLRESLQYTNYDINAFTVFTVGNTMDIIEAISDAMEVAADYIMLLLRSANVL</sequence>
<evidence type="ECO:0000313" key="2">
    <source>
        <dbReference type="EMBL" id="GAH05748.1"/>
    </source>
</evidence>
<evidence type="ECO:0000256" key="1">
    <source>
        <dbReference type="ARBA" id="ARBA00008591"/>
    </source>
</evidence>
<dbReference type="InterPro" id="IPR038078">
    <property type="entry name" value="PhoU-like_sf"/>
</dbReference>
<proteinExistence type="inferred from homology"/>
<dbReference type="Pfam" id="PF01865">
    <property type="entry name" value="PhoU_div"/>
    <property type="match status" value="1"/>
</dbReference>